<sequence length="187" mass="20036">MTKGARKVEISGLERLNDGSDTSTEDSLEQDVTAGSLEESVNDETSISTTRNGNENSTVSTTTNRPSTTTSNPLATILNAIIHKFQFAPQTFFQDRLESFKQALAQFGLLPGYNNTSKPKQLLNANGLIHLAGLDDNGFYTNRLEPAGFLGGNGWFANKGGLLGGPGAIISTGSVLTDYPSSYRKKK</sequence>
<name>A0AA39KWQ5_9HYME</name>
<dbReference type="EMBL" id="JAQQBS010000001">
    <property type="protein sequence ID" value="KAK0176783.1"/>
    <property type="molecule type" value="Genomic_DNA"/>
</dbReference>
<dbReference type="Proteomes" id="UP001168990">
    <property type="component" value="Unassembled WGS sequence"/>
</dbReference>
<feature type="region of interest" description="Disordered" evidence="1">
    <location>
        <begin position="1"/>
        <end position="71"/>
    </location>
</feature>
<protein>
    <submittedName>
        <fullName evidence="2">Uncharacterized protein</fullName>
    </submittedName>
</protein>
<evidence type="ECO:0000313" key="2">
    <source>
        <dbReference type="EMBL" id="KAK0176783.1"/>
    </source>
</evidence>
<organism evidence="2 3">
    <name type="scientific">Microctonus aethiopoides</name>
    <dbReference type="NCBI Taxonomy" id="144406"/>
    <lineage>
        <taxon>Eukaryota</taxon>
        <taxon>Metazoa</taxon>
        <taxon>Ecdysozoa</taxon>
        <taxon>Arthropoda</taxon>
        <taxon>Hexapoda</taxon>
        <taxon>Insecta</taxon>
        <taxon>Pterygota</taxon>
        <taxon>Neoptera</taxon>
        <taxon>Endopterygota</taxon>
        <taxon>Hymenoptera</taxon>
        <taxon>Apocrita</taxon>
        <taxon>Ichneumonoidea</taxon>
        <taxon>Braconidae</taxon>
        <taxon>Euphorinae</taxon>
        <taxon>Microctonus</taxon>
    </lineage>
</organism>
<comment type="caution">
    <text evidence="2">The sequence shown here is derived from an EMBL/GenBank/DDBJ whole genome shotgun (WGS) entry which is preliminary data.</text>
</comment>
<reference evidence="2" key="2">
    <citation type="submission" date="2023-03" db="EMBL/GenBank/DDBJ databases">
        <authorList>
            <person name="Inwood S.N."/>
            <person name="Skelly J.G."/>
            <person name="Guhlin J."/>
            <person name="Harrop T.W.R."/>
            <person name="Goldson S.G."/>
            <person name="Dearden P.K."/>
        </authorList>
    </citation>
    <scope>NUCLEOTIDE SEQUENCE</scope>
    <source>
        <strain evidence="2">Irish</strain>
        <tissue evidence="2">Whole body</tissue>
    </source>
</reference>
<dbReference type="AlphaFoldDB" id="A0AA39KWQ5"/>
<evidence type="ECO:0000256" key="1">
    <source>
        <dbReference type="SAM" id="MobiDB-lite"/>
    </source>
</evidence>
<keyword evidence="3" id="KW-1185">Reference proteome</keyword>
<feature type="compositionally biased region" description="Low complexity" evidence="1">
    <location>
        <begin position="56"/>
        <end position="71"/>
    </location>
</feature>
<feature type="compositionally biased region" description="Polar residues" evidence="1">
    <location>
        <begin position="43"/>
        <end position="55"/>
    </location>
</feature>
<reference evidence="2" key="1">
    <citation type="journal article" date="2023" name="bioRxiv">
        <title>Scaffold-level genome assemblies of two parasitoid biocontrol wasps reveal the parthenogenesis mechanism and an associated novel virus.</title>
        <authorList>
            <person name="Inwood S."/>
            <person name="Skelly J."/>
            <person name="Guhlin J."/>
            <person name="Harrop T."/>
            <person name="Goldson S."/>
            <person name="Dearden P."/>
        </authorList>
    </citation>
    <scope>NUCLEOTIDE SEQUENCE</scope>
    <source>
        <strain evidence="2">Irish</strain>
        <tissue evidence="2">Whole body</tissue>
    </source>
</reference>
<gene>
    <name evidence="2" type="ORF">PV328_000888</name>
</gene>
<evidence type="ECO:0000313" key="3">
    <source>
        <dbReference type="Proteomes" id="UP001168990"/>
    </source>
</evidence>
<accession>A0AA39KWQ5</accession>
<proteinExistence type="predicted"/>